<dbReference type="Proteomes" id="UP001481677">
    <property type="component" value="Unassembled WGS sequence"/>
</dbReference>
<evidence type="ECO:0000313" key="2">
    <source>
        <dbReference type="Proteomes" id="UP001481677"/>
    </source>
</evidence>
<comment type="caution">
    <text evidence="1">The sequence shown here is derived from an EMBL/GenBank/DDBJ whole genome shotgun (WGS) entry which is preliminary data.</text>
</comment>
<accession>A0ABU9R0B7</accession>
<dbReference type="EMBL" id="JAZHGA010000007">
    <property type="protein sequence ID" value="MEM5340470.1"/>
    <property type="molecule type" value="Genomic_DNA"/>
</dbReference>
<sequence length="95" mass="10178">MGKQFSAESTTSAGLRSFSKAMTKLVEPASLSLFFVPAALLGKPDTCMQTVSTSRTRSLQKGTGAIHARKGRLPHVDPVAANRHCRASLLISTEY</sequence>
<name>A0ABU9R0B7_9BURK</name>
<protein>
    <submittedName>
        <fullName evidence="1">Uncharacterized protein</fullName>
    </submittedName>
</protein>
<dbReference type="RefSeq" id="WP_167528727.1">
    <property type="nucleotide sequence ID" value="NZ_JAZHFZ010000006.1"/>
</dbReference>
<proteinExistence type="predicted"/>
<keyword evidence="2" id="KW-1185">Reference proteome</keyword>
<reference evidence="1 2" key="1">
    <citation type="submission" date="2024-01" db="EMBL/GenBank/DDBJ databases">
        <title>The diversity of rhizobia nodulating Mimosa spp. in eleven states of Brazil covering several biomes is determined by host plant, location, and edaphic factors.</title>
        <authorList>
            <person name="Rouws L."/>
            <person name="Barauna A."/>
            <person name="Beukes C."/>
            <person name="De Faria S.M."/>
            <person name="Gross E."/>
            <person name="Dos Reis Junior F.B."/>
            <person name="Simon M."/>
            <person name="Maluk M."/>
            <person name="Odee D.W."/>
            <person name="Kenicer G."/>
            <person name="Young J.P.W."/>
            <person name="Reis V.M."/>
            <person name="Zilli J."/>
            <person name="James E.K."/>
        </authorList>
    </citation>
    <scope>NUCLEOTIDE SEQUENCE [LARGE SCALE GENOMIC DNA]</scope>
    <source>
        <strain evidence="1 2">JPY530</strain>
    </source>
</reference>
<evidence type="ECO:0000313" key="1">
    <source>
        <dbReference type="EMBL" id="MEM5340470.1"/>
    </source>
</evidence>
<organism evidence="1 2">
    <name type="scientific">Paraburkholderia azotifigens</name>
    <dbReference type="NCBI Taxonomy" id="2057004"/>
    <lineage>
        <taxon>Bacteria</taxon>
        <taxon>Pseudomonadati</taxon>
        <taxon>Pseudomonadota</taxon>
        <taxon>Betaproteobacteria</taxon>
        <taxon>Burkholderiales</taxon>
        <taxon>Burkholderiaceae</taxon>
        <taxon>Paraburkholderia</taxon>
    </lineage>
</organism>
<gene>
    <name evidence="1" type="ORF">V4C56_12645</name>
</gene>